<keyword evidence="3" id="KW-1185">Reference proteome</keyword>
<proteinExistence type="predicted"/>
<dbReference type="Proteomes" id="UP001237448">
    <property type="component" value="Unassembled WGS sequence"/>
</dbReference>
<dbReference type="InterPro" id="IPR029058">
    <property type="entry name" value="AB_hydrolase_fold"/>
</dbReference>
<organism evidence="2 3">
    <name type="scientific">Labrys monachus</name>
    <dbReference type="NCBI Taxonomy" id="217067"/>
    <lineage>
        <taxon>Bacteria</taxon>
        <taxon>Pseudomonadati</taxon>
        <taxon>Pseudomonadota</taxon>
        <taxon>Alphaproteobacteria</taxon>
        <taxon>Hyphomicrobiales</taxon>
        <taxon>Xanthobacteraceae</taxon>
        <taxon>Labrys</taxon>
    </lineage>
</organism>
<dbReference type="PRINTS" id="PR00111">
    <property type="entry name" value="ABHYDROLASE"/>
</dbReference>
<dbReference type="PANTHER" id="PTHR43194:SF2">
    <property type="entry name" value="PEROXISOMAL MEMBRANE PROTEIN LPX1"/>
    <property type="match status" value="1"/>
</dbReference>
<dbReference type="Gene3D" id="3.40.50.1820">
    <property type="entry name" value="alpha/beta hydrolase"/>
    <property type="match status" value="1"/>
</dbReference>
<evidence type="ECO:0000313" key="2">
    <source>
        <dbReference type="EMBL" id="MDQ0396218.1"/>
    </source>
</evidence>
<dbReference type="InterPro" id="IPR050228">
    <property type="entry name" value="Carboxylesterase_BioH"/>
</dbReference>
<accession>A0ABU0FNN1</accession>
<dbReference type="EMBL" id="JAUSVK010000001">
    <property type="protein sequence ID" value="MDQ0396218.1"/>
    <property type="molecule type" value="Genomic_DNA"/>
</dbReference>
<gene>
    <name evidence="2" type="ORF">J3R73_006010</name>
</gene>
<name>A0ABU0FNN1_9HYPH</name>
<dbReference type="InterPro" id="IPR000073">
    <property type="entry name" value="AB_hydrolase_1"/>
</dbReference>
<sequence>MSGVFAQGGLKLAVADRGAGMPMVFQHGLCGDAAQPAEVFPFDLPGRCLTLECRGHGASEPGDDAGFSIAAFAEDIAAWIETLGLAPLAIGGISMGAAIALRLAVTRPDLVRALVLARPAWVTEAAPANMAPNAVVGDLLARFPADEARRRFEALDLVRDLEAQAPDNLASLRGFFARSPQPVTAALLSRISRDGPGVTRAAVAALAVPTLVIGHARDAVHPLSHAEALAALIPAARLVRITPKAESRELYRRDFSAALAQFLLETAP</sequence>
<dbReference type="Pfam" id="PF00561">
    <property type="entry name" value="Abhydrolase_1"/>
    <property type="match status" value="1"/>
</dbReference>
<comment type="caution">
    <text evidence="2">The sequence shown here is derived from an EMBL/GenBank/DDBJ whole genome shotgun (WGS) entry which is preliminary data.</text>
</comment>
<dbReference type="PANTHER" id="PTHR43194">
    <property type="entry name" value="HYDROLASE ALPHA/BETA FOLD FAMILY"/>
    <property type="match status" value="1"/>
</dbReference>
<evidence type="ECO:0000313" key="3">
    <source>
        <dbReference type="Proteomes" id="UP001237448"/>
    </source>
</evidence>
<evidence type="ECO:0000259" key="1">
    <source>
        <dbReference type="Pfam" id="PF00561"/>
    </source>
</evidence>
<dbReference type="SUPFAM" id="SSF53474">
    <property type="entry name" value="alpha/beta-Hydrolases"/>
    <property type="match status" value="1"/>
</dbReference>
<reference evidence="2 3" key="1">
    <citation type="submission" date="2023-07" db="EMBL/GenBank/DDBJ databases">
        <title>Genomic Encyclopedia of Type Strains, Phase IV (KMG-IV): sequencing the most valuable type-strain genomes for metagenomic binning, comparative biology and taxonomic classification.</title>
        <authorList>
            <person name="Goeker M."/>
        </authorList>
    </citation>
    <scope>NUCLEOTIDE SEQUENCE [LARGE SCALE GENOMIC DNA]</scope>
    <source>
        <strain evidence="2 3">DSM 5896</strain>
    </source>
</reference>
<protein>
    <submittedName>
        <fullName evidence="2">Pimeloyl-ACP methyl ester carboxylesterase</fullName>
    </submittedName>
</protein>
<feature type="domain" description="AB hydrolase-1" evidence="1">
    <location>
        <begin position="22"/>
        <end position="241"/>
    </location>
</feature>